<dbReference type="AlphaFoldDB" id="A0A3M7RY70"/>
<dbReference type="PANTHER" id="PTHR31362">
    <property type="entry name" value="GLYCOSYLTRANSFERASE STELLO1-RELATED"/>
    <property type="match status" value="1"/>
</dbReference>
<evidence type="ECO:0000313" key="1">
    <source>
        <dbReference type="EMBL" id="RNA28456.1"/>
    </source>
</evidence>
<reference evidence="1 2" key="1">
    <citation type="journal article" date="2018" name="Sci. Rep.">
        <title>Genomic signatures of local adaptation to the degree of environmental predictability in rotifers.</title>
        <authorList>
            <person name="Franch-Gras L."/>
            <person name="Hahn C."/>
            <person name="Garcia-Roger E.M."/>
            <person name="Carmona M.J."/>
            <person name="Serra M."/>
            <person name="Gomez A."/>
        </authorList>
    </citation>
    <scope>NUCLEOTIDE SEQUENCE [LARGE SCALE GENOMIC DNA]</scope>
    <source>
        <strain evidence="1">HYR1</strain>
    </source>
</reference>
<dbReference type="STRING" id="10195.A0A3M7RY70"/>
<accession>A0A3M7RY70</accession>
<organism evidence="1 2">
    <name type="scientific">Brachionus plicatilis</name>
    <name type="common">Marine rotifer</name>
    <name type="synonym">Brachionus muelleri</name>
    <dbReference type="NCBI Taxonomy" id="10195"/>
    <lineage>
        <taxon>Eukaryota</taxon>
        <taxon>Metazoa</taxon>
        <taxon>Spiralia</taxon>
        <taxon>Gnathifera</taxon>
        <taxon>Rotifera</taxon>
        <taxon>Eurotatoria</taxon>
        <taxon>Monogononta</taxon>
        <taxon>Pseudotrocha</taxon>
        <taxon>Ploima</taxon>
        <taxon>Brachionidae</taxon>
        <taxon>Brachionus</taxon>
    </lineage>
</organism>
<proteinExistence type="predicted"/>
<dbReference type="OrthoDB" id="408493at2759"/>
<dbReference type="InterPro" id="IPR005049">
    <property type="entry name" value="STL-like"/>
</dbReference>
<dbReference type="PANTHER" id="PTHR31362:SF0">
    <property type="entry name" value="EXOSTOSIN DOMAIN-CONTAINING PROTEIN-RELATED"/>
    <property type="match status" value="1"/>
</dbReference>
<name>A0A3M7RY70_BRAPC</name>
<evidence type="ECO:0000313" key="2">
    <source>
        <dbReference type="Proteomes" id="UP000276133"/>
    </source>
</evidence>
<protein>
    <submittedName>
        <fullName evidence="1">Uncharacterized protein</fullName>
    </submittedName>
</protein>
<dbReference type="Proteomes" id="UP000276133">
    <property type="component" value="Unassembled WGS sequence"/>
</dbReference>
<gene>
    <name evidence="1" type="ORF">BpHYR1_046286</name>
</gene>
<sequence length="699" mass="82351">MNIPKITELNTSLHLTKLSKSISEKKWIVITSISAPTHQCKQLSEIKPFKLLVVGDKKTPLDWNLTNVIYLSILDQKLLGLKTFSTTPFNSYTRKNVGYLYAIKNGAKFIYDTDDDNVPTVNLDQYFNFEDYEHGLVYDCSVSERIINPYSHFGQPQIWPRGYPLNEIKNVYNNSYYSGLKKTSIVQQGVVNGDPDVDAIFRLTKSMKYRKIDLEFDSTSPSFQVPLYKMSPYNSQNTLISYSGFWSLYLPHSVEFRLTDIWRSYWAQRLMWLINETLSFNGPNARQIRNAHNYMSDFEQEKSMYSKTERLVEFLFKWKCEHSRFFSCMIQLTSDMAREEFWQKSEIKSMENWIDDLVSIGYKEPKIVHFENKESREKKCDHKKGDFKFTKIRYSPNFQASIDGLNFGPQSKDVLTKLEFFQNFCSNFGVMLNNSKITSSPKKFNITILVTFNRVPIEKNIFFLDMLYGSNFQNVIFCGSNLLDKLSSFRGSSKKFDSFTFIEMVNFGIGEYHYFCASKAIEMGLKTDGILLLSDDVLIKFWNLKVLDPTRVWFPYDLKLDIEMRENLATRWYHWSNVRENKKDLKNNSNLDESKMIEDFLKQIEHNQKVIGNITKIKYSRSDLFYLPNSKFKSAYYFLNKFREFGIFLELAVPIVLAGIEQNQKVQIINGYYEKRKIPLQFHKIYSKIEFFHPFKLNY</sequence>
<dbReference type="EMBL" id="REGN01002393">
    <property type="protein sequence ID" value="RNA28456.1"/>
    <property type="molecule type" value="Genomic_DNA"/>
</dbReference>
<comment type="caution">
    <text evidence="1">The sequence shown here is derived from an EMBL/GenBank/DDBJ whole genome shotgun (WGS) entry which is preliminary data.</text>
</comment>
<dbReference type="Pfam" id="PF03385">
    <property type="entry name" value="STELLO"/>
    <property type="match status" value="1"/>
</dbReference>
<keyword evidence="2" id="KW-1185">Reference proteome</keyword>